<dbReference type="EMBL" id="UYYG01001150">
    <property type="protein sequence ID" value="VDN54450.1"/>
    <property type="molecule type" value="Genomic_DNA"/>
</dbReference>
<dbReference type="Proteomes" id="UP000274756">
    <property type="component" value="Unassembled WGS sequence"/>
</dbReference>
<proteinExistence type="predicted"/>
<feature type="compositionally biased region" description="Basic and acidic residues" evidence="1">
    <location>
        <begin position="16"/>
        <end position="28"/>
    </location>
</feature>
<dbReference type="AlphaFoldDB" id="A0A158Q2H6"/>
<evidence type="ECO:0000313" key="5">
    <source>
        <dbReference type="Proteomes" id="UP000274756"/>
    </source>
</evidence>
<dbReference type="WBParaSite" id="DME_0000006301-mRNA-1">
    <property type="protein sequence ID" value="DME_0000006301-mRNA-1"/>
    <property type="gene ID" value="DME_0000006301"/>
</dbReference>
<gene>
    <name evidence="3" type="ORF">DME_LOCUS4423</name>
</gene>
<dbReference type="OrthoDB" id="10046198at2759"/>
<dbReference type="Proteomes" id="UP000038040">
    <property type="component" value="Unplaced"/>
</dbReference>
<evidence type="ECO:0000256" key="1">
    <source>
        <dbReference type="SAM" id="MobiDB-lite"/>
    </source>
</evidence>
<organism evidence="4 6">
    <name type="scientific">Dracunculus medinensis</name>
    <name type="common">Guinea worm</name>
    <dbReference type="NCBI Taxonomy" id="318479"/>
    <lineage>
        <taxon>Eukaryota</taxon>
        <taxon>Metazoa</taxon>
        <taxon>Ecdysozoa</taxon>
        <taxon>Nematoda</taxon>
        <taxon>Chromadorea</taxon>
        <taxon>Rhabditida</taxon>
        <taxon>Spirurina</taxon>
        <taxon>Dracunculoidea</taxon>
        <taxon>Dracunculidae</taxon>
        <taxon>Dracunculus</taxon>
    </lineage>
</organism>
<reference evidence="6" key="1">
    <citation type="submission" date="2016-04" db="UniProtKB">
        <authorList>
            <consortium name="WormBaseParasite"/>
        </authorList>
    </citation>
    <scope>IDENTIFICATION</scope>
</reference>
<evidence type="ECO:0000313" key="6">
    <source>
        <dbReference type="WBParaSite" id="DME_0000006301-mRNA-1"/>
    </source>
</evidence>
<sequence length="161" mass="17416">MTSSDSGIDSCIEVDTEVKDGRDERDEVAASPSDSSSDDVVAATQTSTHRNNDIILCGQCNSEFPLASLPNFIEHKISHCKVGSSSGLLDTTSSSSNLHHSYAFQSFRQQKSPSLYNRISQDASSSRCLQSTSGNQKNLLLMENCQIFKIDATTDTADLSV</sequence>
<reference evidence="3 5" key="2">
    <citation type="submission" date="2018-11" db="EMBL/GenBank/DDBJ databases">
        <authorList>
            <consortium name="Pathogen Informatics"/>
        </authorList>
    </citation>
    <scope>NUCLEOTIDE SEQUENCE [LARGE SCALE GENOMIC DNA]</scope>
</reference>
<dbReference type="Pfam" id="PF25491">
    <property type="entry name" value="CCHC_BCL-11A"/>
    <property type="match status" value="1"/>
</dbReference>
<protein>
    <submittedName>
        <fullName evidence="6">C2H2-type domain-containing protein</fullName>
    </submittedName>
</protein>
<name>A0A158Q2H6_DRAME</name>
<evidence type="ECO:0000313" key="3">
    <source>
        <dbReference type="EMBL" id="VDN54450.1"/>
    </source>
</evidence>
<feature type="region of interest" description="Disordered" evidence="1">
    <location>
        <begin position="1"/>
        <end position="44"/>
    </location>
</feature>
<feature type="compositionally biased region" description="Low complexity" evidence="1">
    <location>
        <begin position="29"/>
        <end position="43"/>
    </location>
</feature>
<dbReference type="InterPro" id="IPR057448">
    <property type="entry name" value="BCL-11A_Znf_CCHC"/>
</dbReference>
<keyword evidence="5" id="KW-1185">Reference proteome</keyword>
<feature type="domain" description="BCL-11A-like CCHC zinc finger" evidence="2">
    <location>
        <begin position="54"/>
        <end position="80"/>
    </location>
</feature>
<dbReference type="STRING" id="318479.A0A158Q2H6"/>
<evidence type="ECO:0000313" key="4">
    <source>
        <dbReference type="Proteomes" id="UP000038040"/>
    </source>
</evidence>
<accession>A0A158Q2H6</accession>
<evidence type="ECO:0000259" key="2">
    <source>
        <dbReference type="Pfam" id="PF25491"/>
    </source>
</evidence>